<dbReference type="Pfam" id="PF13181">
    <property type="entry name" value="TPR_8"/>
    <property type="match status" value="1"/>
</dbReference>
<reference evidence="2 3" key="1">
    <citation type="submission" date="2014-12" db="EMBL/GenBank/DDBJ databases">
        <authorList>
            <person name="Neuveglise Cecile"/>
        </authorList>
    </citation>
    <scope>NUCLEOTIDE SEQUENCE [LARGE SCALE GENOMIC DNA]</scope>
    <source>
        <strain evidence="2 3">CBS 12615</strain>
    </source>
</reference>
<keyword evidence="1" id="KW-0802">TPR repeat</keyword>
<protein>
    <submittedName>
        <fullName evidence="2">LALA0S06e04742g1_1</fullName>
    </submittedName>
</protein>
<name>A0A0C7N4D3_9SACH</name>
<dbReference type="SMART" id="SM00028">
    <property type="entry name" value="TPR"/>
    <property type="match status" value="5"/>
</dbReference>
<keyword evidence="3" id="KW-1185">Reference proteome</keyword>
<dbReference type="HOGENOM" id="CLU_450603_0_0_1"/>
<accession>A0A0C7N4D3</accession>
<evidence type="ECO:0000313" key="3">
    <source>
        <dbReference type="Proteomes" id="UP000054304"/>
    </source>
</evidence>
<proteinExistence type="predicted"/>
<dbReference type="RefSeq" id="XP_022629049.1">
    <property type="nucleotide sequence ID" value="XM_022771891.1"/>
</dbReference>
<dbReference type="SUPFAM" id="SSF48452">
    <property type="entry name" value="TPR-like"/>
    <property type="match status" value="1"/>
</dbReference>
<dbReference type="InterPro" id="IPR019734">
    <property type="entry name" value="TPR_rpt"/>
</dbReference>
<feature type="repeat" description="TPR" evidence="1">
    <location>
        <begin position="368"/>
        <end position="401"/>
    </location>
</feature>
<dbReference type="EMBL" id="LN736365">
    <property type="protein sequence ID" value="CEP62827.1"/>
    <property type="molecule type" value="Genomic_DNA"/>
</dbReference>
<dbReference type="STRING" id="1245769.A0A0C7N4D3"/>
<sequence length="606" mass="68139">MGNFKKPKKRSEVHDAAEHSVVEMTKKKGTSLHQHPSFATSDKFTELDCLLGSSYAVCGRLAFKMGLYHLAVTNFAKSLEKTPHDAGILVDFARALGGQSNQEKIVVSTLVDALQRSNNYSDERIWAQLAQSYFVLQKPEDAFQSVSRAIAAHETRGTKDADLWVLQSRILLLWMDSDGKMSLETLTPYFLGAVQIAMDSKDTKRELQARLSLAQLYHRFACYTQSQTEVSQAFDLIRNCSSFELPKPIGVLARCYLYNFLCIIKFKLNQKADAYSVLHEAMNILPQVSGTARLLATLAQFYMIDGDLANLKSLIPAMILEKECLAANDTTRLYLFSWLLGRIFDMLDDTKQSYEYYQLAVNYKPQSASLWIGIGSLYLRMGQFEDAHIAFSHALNYSSKLENFEHPFLLRFNRLFAAFAWVGLSQVFIGTFRKQNALDALRQASVLFTSEGDLIHARHIERIFSDVLASSNEHSAYIIMNVPPQILLELFLYYDAGVFSADLRPPEVSKLTSCEPTLQTMPAMVRHAPIAASLTYSPLPNAPNLVPPQVFQELNQRCMNAPETFLAYLPPSGLQKFAGPAPFNNIQNLQGSSVYNFKNEAKPFAI</sequence>
<dbReference type="Gene3D" id="1.25.40.10">
    <property type="entry name" value="Tetratricopeptide repeat domain"/>
    <property type="match status" value="2"/>
</dbReference>
<dbReference type="AlphaFoldDB" id="A0A0C7N4D3"/>
<dbReference type="GeneID" id="34686307"/>
<dbReference type="InterPro" id="IPR011990">
    <property type="entry name" value="TPR-like_helical_dom_sf"/>
</dbReference>
<gene>
    <name evidence="2" type="ORF">LALA0_S06e04742g</name>
</gene>
<dbReference type="Proteomes" id="UP000054304">
    <property type="component" value="Unassembled WGS sequence"/>
</dbReference>
<organism evidence="2 3">
    <name type="scientific">Lachancea lanzarotensis</name>
    <dbReference type="NCBI Taxonomy" id="1245769"/>
    <lineage>
        <taxon>Eukaryota</taxon>
        <taxon>Fungi</taxon>
        <taxon>Dikarya</taxon>
        <taxon>Ascomycota</taxon>
        <taxon>Saccharomycotina</taxon>
        <taxon>Saccharomycetes</taxon>
        <taxon>Saccharomycetales</taxon>
        <taxon>Saccharomycetaceae</taxon>
        <taxon>Lachancea</taxon>
    </lineage>
</organism>
<evidence type="ECO:0000256" key="1">
    <source>
        <dbReference type="PROSITE-ProRule" id="PRU00339"/>
    </source>
</evidence>
<dbReference type="OrthoDB" id="418911at2759"/>
<dbReference type="PROSITE" id="PS50005">
    <property type="entry name" value="TPR"/>
    <property type="match status" value="1"/>
</dbReference>
<evidence type="ECO:0000313" key="2">
    <source>
        <dbReference type="EMBL" id="CEP62827.1"/>
    </source>
</evidence>